<gene>
    <name evidence="1" type="ORF">GCM10017581_015700</name>
</gene>
<organism evidence="1 2">
    <name type="scientific">Dactylosporangium matsuzakiense</name>
    <dbReference type="NCBI Taxonomy" id="53360"/>
    <lineage>
        <taxon>Bacteria</taxon>
        <taxon>Bacillati</taxon>
        <taxon>Actinomycetota</taxon>
        <taxon>Actinomycetes</taxon>
        <taxon>Micromonosporales</taxon>
        <taxon>Micromonosporaceae</taxon>
        <taxon>Dactylosporangium</taxon>
    </lineage>
</organism>
<reference evidence="1" key="1">
    <citation type="journal article" date="2014" name="Int. J. Syst. Evol. Microbiol.">
        <title>Complete genome sequence of Corynebacterium casei LMG S-19264T (=DSM 44701T), isolated from a smear-ripened cheese.</title>
        <authorList>
            <consortium name="US DOE Joint Genome Institute (JGI-PGF)"/>
            <person name="Walter F."/>
            <person name="Albersmeier A."/>
            <person name="Kalinowski J."/>
            <person name="Ruckert C."/>
        </authorList>
    </citation>
    <scope>NUCLEOTIDE SEQUENCE</scope>
    <source>
        <strain evidence="1">VKM Ac-1321</strain>
    </source>
</reference>
<proteinExistence type="predicted"/>
<evidence type="ECO:0000313" key="2">
    <source>
        <dbReference type="Proteomes" id="UP001143480"/>
    </source>
</evidence>
<sequence length="171" mass="17642">MTALTVVAGYGPMPVAAAVGMFAGNAVAGNHYLLRSTWVPDLAGVAAEALAAGAAAVSSPYSVLFVSRLHGAAARVDPAATAFAHRRPHQVIEMIAVWAPDDPAPQRHREWAEATAAALAPVALPGAYPNQVGPDEDERARASFGVNLARVLAAKRQYDPAGIFSAIPGLL</sequence>
<accession>A0A9W6NJD8</accession>
<dbReference type="AlphaFoldDB" id="A0A9W6NJD8"/>
<dbReference type="Gene3D" id="3.40.462.20">
    <property type="match status" value="1"/>
</dbReference>
<dbReference type="EMBL" id="BSFP01000005">
    <property type="protein sequence ID" value="GLK99829.1"/>
    <property type="molecule type" value="Genomic_DNA"/>
</dbReference>
<keyword evidence="2" id="KW-1185">Reference proteome</keyword>
<dbReference type="RefSeq" id="WP_261959730.1">
    <property type="nucleotide sequence ID" value="NZ_BAAAXA010000001.1"/>
</dbReference>
<name>A0A9W6NJD8_9ACTN</name>
<evidence type="ECO:0000313" key="1">
    <source>
        <dbReference type="EMBL" id="GLK99829.1"/>
    </source>
</evidence>
<reference evidence="1" key="2">
    <citation type="submission" date="2023-01" db="EMBL/GenBank/DDBJ databases">
        <authorList>
            <person name="Sun Q."/>
            <person name="Evtushenko L."/>
        </authorList>
    </citation>
    <scope>NUCLEOTIDE SEQUENCE</scope>
    <source>
        <strain evidence="1">VKM Ac-1321</strain>
    </source>
</reference>
<dbReference type="Proteomes" id="UP001143480">
    <property type="component" value="Unassembled WGS sequence"/>
</dbReference>
<evidence type="ECO:0008006" key="3">
    <source>
        <dbReference type="Google" id="ProtNLM"/>
    </source>
</evidence>
<protein>
    <recommendedName>
        <fullName evidence="3">Berberine-like enzyme</fullName>
    </recommendedName>
</protein>
<comment type="caution">
    <text evidence="1">The sequence shown here is derived from an EMBL/GenBank/DDBJ whole genome shotgun (WGS) entry which is preliminary data.</text>
</comment>